<dbReference type="Pfam" id="PF08002">
    <property type="entry name" value="DUF1697"/>
    <property type="match status" value="1"/>
</dbReference>
<protein>
    <submittedName>
        <fullName evidence="1">DUF1697 domain-containing protein</fullName>
    </submittedName>
</protein>
<comment type="caution">
    <text evidence="1">The sequence shown here is derived from an EMBL/GenBank/DDBJ whole genome shotgun (WGS) entry which is preliminary data.</text>
</comment>
<sequence>MRLNHIFSSYPRLFPYDQDVFINVRTYLNSGNIILSTHLGKSDAKSRIQRIIAELFKINPSILVF</sequence>
<dbReference type="InterPro" id="IPR012545">
    <property type="entry name" value="DUF1697"/>
</dbReference>
<dbReference type="Proteomes" id="UP000614200">
    <property type="component" value="Unassembled WGS sequence"/>
</dbReference>
<dbReference type="SUPFAM" id="SSF160379">
    <property type="entry name" value="SP0830-like"/>
    <property type="match status" value="1"/>
</dbReference>
<organism evidence="1 2">
    <name type="scientific">Fusibacter ferrireducens</name>
    <dbReference type="NCBI Taxonomy" id="2785058"/>
    <lineage>
        <taxon>Bacteria</taxon>
        <taxon>Bacillati</taxon>
        <taxon>Bacillota</taxon>
        <taxon>Clostridia</taxon>
        <taxon>Eubacteriales</taxon>
        <taxon>Eubacteriales Family XII. Incertae Sedis</taxon>
        <taxon>Fusibacter</taxon>
    </lineage>
</organism>
<gene>
    <name evidence="1" type="ORF">ISU02_02300</name>
</gene>
<proteinExistence type="predicted"/>
<accession>A0ABR9ZN86</accession>
<keyword evidence="2" id="KW-1185">Reference proteome</keyword>
<evidence type="ECO:0000313" key="2">
    <source>
        <dbReference type="Proteomes" id="UP000614200"/>
    </source>
</evidence>
<dbReference type="RefSeq" id="WP_194700312.1">
    <property type="nucleotide sequence ID" value="NZ_JADKNH010000001.1"/>
</dbReference>
<evidence type="ECO:0000313" key="1">
    <source>
        <dbReference type="EMBL" id="MBF4691927.1"/>
    </source>
</evidence>
<name>A0ABR9ZN86_9FIRM</name>
<reference evidence="1 2" key="1">
    <citation type="submission" date="2020-11" db="EMBL/GenBank/DDBJ databases">
        <title>Fusibacter basophilias sp. nov.</title>
        <authorList>
            <person name="Qiu D."/>
        </authorList>
    </citation>
    <scope>NUCLEOTIDE SEQUENCE [LARGE SCALE GENOMIC DNA]</scope>
    <source>
        <strain evidence="1 2">Q10-2</strain>
    </source>
</reference>
<dbReference type="Gene3D" id="3.30.70.1280">
    <property type="entry name" value="SP0830-like domains"/>
    <property type="match status" value="1"/>
</dbReference>
<dbReference type="EMBL" id="JADKNH010000001">
    <property type="protein sequence ID" value="MBF4691927.1"/>
    <property type="molecule type" value="Genomic_DNA"/>
</dbReference>